<evidence type="ECO:0000313" key="2">
    <source>
        <dbReference type="Proteomes" id="UP000324585"/>
    </source>
</evidence>
<sequence length="91" mass="10209">MRWCACLSFGLLHDHIRARKGARFRMIGRVKIGYECFKSVKSAVTKSKNVTGRGTVDCFRAALCALDREVKRSLPLGSGPSVHDRCKLRDI</sequence>
<accession>A0A5J4YMI3</accession>
<comment type="caution">
    <text evidence="1">The sequence shown here is derived from an EMBL/GenBank/DDBJ whole genome shotgun (WGS) entry which is preliminary data.</text>
</comment>
<gene>
    <name evidence="1" type="ORF">FVE85_8208</name>
</gene>
<reference evidence="2" key="1">
    <citation type="journal article" date="2019" name="Nat. Commun.">
        <title>Expansion of phycobilisome linker gene families in mesophilic red algae.</title>
        <authorList>
            <person name="Lee J."/>
            <person name="Kim D."/>
            <person name="Bhattacharya D."/>
            <person name="Yoon H.S."/>
        </authorList>
    </citation>
    <scope>NUCLEOTIDE SEQUENCE [LARGE SCALE GENOMIC DNA]</scope>
    <source>
        <strain evidence="2">CCMP 1328</strain>
    </source>
</reference>
<protein>
    <submittedName>
        <fullName evidence="1">Uncharacterized protein</fullName>
    </submittedName>
</protein>
<dbReference type="AlphaFoldDB" id="A0A5J4YMI3"/>
<organism evidence="1 2">
    <name type="scientific">Porphyridium purpureum</name>
    <name type="common">Red alga</name>
    <name type="synonym">Porphyridium cruentum</name>
    <dbReference type="NCBI Taxonomy" id="35688"/>
    <lineage>
        <taxon>Eukaryota</taxon>
        <taxon>Rhodophyta</taxon>
        <taxon>Bangiophyceae</taxon>
        <taxon>Porphyridiales</taxon>
        <taxon>Porphyridiaceae</taxon>
        <taxon>Porphyridium</taxon>
    </lineage>
</organism>
<proteinExistence type="predicted"/>
<dbReference type="EMBL" id="VRMN01000009">
    <property type="protein sequence ID" value="KAA8492701.1"/>
    <property type="molecule type" value="Genomic_DNA"/>
</dbReference>
<evidence type="ECO:0000313" key="1">
    <source>
        <dbReference type="EMBL" id="KAA8492701.1"/>
    </source>
</evidence>
<keyword evidence="2" id="KW-1185">Reference proteome</keyword>
<name>A0A5J4YMI3_PORPP</name>
<dbReference type="Proteomes" id="UP000324585">
    <property type="component" value="Unassembled WGS sequence"/>
</dbReference>